<proteinExistence type="predicted"/>
<dbReference type="OrthoDB" id="10615974at2759"/>
<keyword evidence="2" id="KW-1185">Reference proteome</keyword>
<dbReference type="EMBL" id="JABWDY010035342">
    <property type="protein sequence ID" value="KAF5182053.1"/>
    <property type="molecule type" value="Genomic_DNA"/>
</dbReference>
<dbReference type="Proteomes" id="UP000554482">
    <property type="component" value="Unassembled WGS sequence"/>
</dbReference>
<accession>A0A7J6VAX6</accession>
<reference evidence="1 2" key="1">
    <citation type="submission" date="2020-06" db="EMBL/GenBank/DDBJ databases">
        <title>Transcriptomic and genomic resources for Thalictrum thalictroides and T. hernandezii: Facilitating candidate gene discovery in an emerging model plant lineage.</title>
        <authorList>
            <person name="Arias T."/>
            <person name="Riano-Pachon D.M."/>
            <person name="Di Stilio V.S."/>
        </authorList>
    </citation>
    <scope>NUCLEOTIDE SEQUENCE [LARGE SCALE GENOMIC DNA]</scope>
    <source>
        <strain evidence="2">cv. WT478/WT964</strain>
        <tissue evidence="1">Leaves</tissue>
    </source>
</reference>
<organism evidence="1 2">
    <name type="scientific">Thalictrum thalictroides</name>
    <name type="common">Rue-anemone</name>
    <name type="synonym">Anemone thalictroides</name>
    <dbReference type="NCBI Taxonomy" id="46969"/>
    <lineage>
        <taxon>Eukaryota</taxon>
        <taxon>Viridiplantae</taxon>
        <taxon>Streptophyta</taxon>
        <taxon>Embryophyta</taxon>
        <taxon>Tracheophyta</taxon>
        <taxon>Spermatophyta</taxon>
        <taxon>Magnoliopsida</taxon>
        <taxon>Ranunculales</taxon>
        <taxon>Ranunculaceae</taxon>
        <taxon>Thalictroideae</taxon>
        <taxon>Thalictrum</taxon>
    </lineage>
</organism>
<name>A0A7J6VAX6_THATH</name>
<sequence length="130" mass="14777">CRHCKKLVPEYEKLVTSFKKAKSVLIGKILGFQKAGIVATCQSRYFSEGVYILDTEIWLSGNEHNQENILFMHNWKNGDQLEGDEDIKAIFARSLKCIPGQQRKNDKVTPIGMQLTTYSLSSMDSMAIFL</sequence>
<evidence type="ECO:0000313" key="2">
    <source>
        <dbReference type="Proteomes" id="UP000554482"/>
    </source>
</evidence>
<feature type="non-terminal residue" evidence="1">
    <location>
        <position position="1"/>
    </location>
</feature>
<protein>
    <recommendedName>
        <fullName evidence="3">Thioredoxin domain-containing protein</fullName>
    </recommendedName>
</protein>
<gene>
    <name evidence="1" type="ORF">FRX31_028360</name>
</gene>
<evidence type="ECO:0000313" key="1">
    <source>
        <dbReference type="EMBL" id="KAF5182053.1"/>
    </source>
</evidence>
<comment type="caution">
    <text evidence="1">The sequence shown here is derived from an EMBL/GenBank/DDBJ whole genome shotgun (WGS) entry which is preliminary data.</text>
</comment>
<dbReference type="AlphaFoldDB" id="A0A7J6VAX6"/>
<evidence type="ECO:0008006" key="3">
    <source>
        <dbReference type="Google" id="ProtNLM"/>
    </source>
</evidence>